<gene>
    <name evidence="7" type="ORF">GCM10009539_12020</name>
</gene>
<dbReference type="InterPro" id="IPR036388">
    <property type="entry name" value="WH-like_DNA-bd_sf"/>
</dbReference>
<keyword evidence="2" id="KW-0418">Kinase</keyword>
<dbReference type="Proteomes" id="UP001500967">
    <property type="component" value="Unassembled WGS sequence"/>
</dbReference>
<keyword evidence="3" id="KW-0805">Transcription regulation</keyword>
<dbReference type="PIRSF" id="PIRSF036625">
    <property type="entry name" value="GAF_ANTAR"/>
    <property type="match status" value="1"/>
</dbReference>
<keyword evidence="8" id="KW-1185">Reference proteome</keyword>
<dbReference type="SMART" id="SM01012">
    <property type="entry name" value="ANTAR"/>
    <property type="match status" value="1"/>
</dbReference>
<dbReference type="Pfam" id="PF13185">
    <property type="entry name" value="GAF_2"/>
    <property type="match status" value="1"/>
</dbReference>
<dbReference type="InterPro" id="IPR003018">
    <property type="entry name" value="GAF"/>
</dbReference>
<feature type="domain" description="ANTAR" evidence="6">
    <location>
        <begin position="179"/>
        <end position="240"/>
    </location>
</feature>
<evidence type="ECO:0000313" key="7">
    <source>
        <dbReference type="EMBL" id="GAA0228192.1"/>
    </source>
</evidence>
<accession>A0ABP3DCH4</accession>
<dbReference type="SUPFAM" id="SSF52172">
    <property type="entry name" value="CheY-like"/>
    <property type="match status" value="1"/>
</dbReference>
<evidence type="ECO:0000256" key="1">
    <source>
        <dbReference type="ARBA" id="ARBA00022679"/>
    </source>
</evidence>
<evidence type="ECO:0000313" key="8">
    <source>
        <dbReference type="Proteomes" id="UP001500967"/>
    </source>
</evidence>
<dbReference type="InterPro" id="IPR012074">
    <property type="entry name" value="GAF_ANTAR"/>
</dbReference>
<dbReference type="SUPFAM" id="SSF55781">
    <property type="entry name" value="GAF domain-like"/>
    <property type="match status" value="1"/>
</dbReference>
<dbReference type="InterPro" id="IPR011006">
    <property type="entry name" value="CheY-like_superfamily"/>
</dbReference>
<evidence type="ECO:0000259" key="6">
    <source>
        <dbReference type="PROSITE" id="PS50921"/>
    </source>
</evidence>
<feature type="compositionally biased region" description="Polar residues" evidence="5">
    <location>
        <begin position="12"/>
        <end position="21"/>
    </location>
</feature>
<organism evidence="7 8">
    <name type="scientific">Cryptosporangium japonicum</name>
    <dbReference type="NCBI Taxonomy" id="80872"/>
    <lineage>
        <taxon>Bacteria</taxon>
        <taxon>Bacillati</taxon>
        <taxon>Actinomycetota</taxon>
        <taxon>Actinomycetes</taxon>
        <taxon>Cryptosporangiales</taxon>
        <taxon>Cryptosporangiaceae</taxon>
        <taxon>Cryptosporangium</taxon>
    </lineage>
</organism>
<sequence>MAEPDAPVVQGRPSSSYTGSVQPEILAEQLGVVARRLQSEPTLEGTLQAIVEAAVDTVPGAGYAAISQVRRRREVYTPVATDELVLRVDQAQYDTGEGPCLDSLFEHYTVRLPTVSDEPRWPTFSARAADLGIGSMVSFQLYVNGDDLGALNLYASEPKAFTDESEQAGLLFATHAAVAMGDAQRIEHLTRALGVREVIGQARGILMERHKLTADQAFTVLVHVSQRTNVKMAEIARHLTETGELLG</sequence>
<keyword evidence="1" id="KW-0808">Transferase</keyword>
<keyword evidence="4" id="KW-0804">Transcription</keyword>
<feature type="region of interest" description="Disordered" evidence="5">
    <location>
        <begin position="1"/>
        <end position="21"/>
    </location>
</feature>
<name>A0ABP3DCH4_9ACTN</name>
<dbReference type="Gene3D" id="1.10.10.10">
    <property type="entry name" value="Winged helix-like DNA-binding domain superfamily/Winged helix DNA-binding domain"/>
    <property type="match status" value="1"/>
</dbReference>
<evidence type="ECO:0000256" key="3">
    <source>
        <dbReference type="ARBA" id="ARBA00023015"/>
    </source>
</evidence>
<dbReference type="PROSITE" id="PS50921">
    <property type="entry name" value="ANTAR"/>
    <property type="match status" value="1"/>
</dbReference>
<evidence type="ECO:0000256" key="4">
    <source>
        <dbReference type="ARBA" id="ARBA00023163"/>
    </source>
</evidence>
<protein>
    <submittedName>
        <fullName evidence="7">GAF and ANTAR domain-containing protein</fullName>
    </submittedName>
</protein>
<dbReference type="Pfam" id="PF03861">
    <property type="entry name" value="ANTAR"/>
    <property type="match status" value="1"/>
</dbReference>
<evidence type="ECO:0000256" key="5">
    <source>
        <dbReference type="SAM" id="MobiDB-lite"/>
    </source>
</evidence>
<evidence type="ECO:0000256" key="2">
    <source>
        <dbReference type="ARBA" id="ARBA00022777"/>
    </source>
</evidence>
<dbReference type="EMBL" id="BAAAGX010000006">
    <property type="protein sequence ID" value="GAA0228192.1"/>
    <property type="molecule type" value="Genomic_DNA"/>
</dbReference>
<proteinExistence type="predicted"/>
<reference evidence="8" key="1">
    <citation type="journal article" date="2019" name="Int. J. Syst. Evol. Microbiol.">
        <title>The Global Catalogue of Microorganisms (GCM) 10K type strain sequencing project: providing services to taxonomists for standard genome sequencing and annotation.</title>
        <authorList>
            <consortium name="The Broad Institute Genomics Platform"/>
            <consortium name="The Broad Institute Genome Sequencing Center for Infectious Disease"/>
            <person name="Wu L."/>
            <person name="Ma J."/>
        </authorList>
    </citation>
    <scope>NUCLEOTIDE SEQUENCE [LARGE SCALE GENOMIC DNA]</scope>
    <source>
        <strain evidence="8">JCM 10425</strain>
    </source>
</reference>
<comment type="caution">
    <text evidence="7">The sequence shown here is derived from an EMBL/GenBank/DDBJ whole genome shotgun (WGS) entry which is preliminary data.</text>
</comment>
<dbReference type="InterPro" id="IPR005561">
    <property type="entry name" value="ANTAR"/>
</dbReference>
<dbReference type="InterPro" id="IPR029016">
    <property type="entry name" value="GAF-like_dom_sf"/>
</dbReference>
<dbReference type="Gene3D" id="3.30.450.40">
    <property type="match status" value="1"/>
</dbReference>